<protein>
    <submittedName>
        <fullName evidence="3">Uncharacterized protein</fullName>
    </submittedName>
</protein>
<feature type="region of interest" description="Disordered" evidence="2">
    <location>
        <begin position="280"/>
        <end position="315"/>
    </location>
</feature>
<dbReference type="AlphaFoldDB" id="A0A7S1ZKU2"/>
<proteinExistence type="predicted"/>
<evidence type="ECO:0000256" key="1">
    <source>
        <dbReference type="SAM" id="Coils"/>
    </source>
</evidence>
<dbReference type="EMBL" id="HBGN01026160">
    <property type="protein sequence ID" value="CAD9341490.1"/>
    <property type="molecule type" value="Transcribed_RNA"/>
</dbReference>
<feature type="compositionally biased region" description="Basic and acidic residues" evidence="2">
    <location>
        <begin position="297"/>
        <end position="310"/>
    </location>
</feature>
<keyword evidence="1" id="KW-0175">Coiled coil</keyword>
<reference evidence="3" key="1">
    <citation type="submission" date="2021-01" db="EMBL/GenBank/DDBJ databases">
        <authorList>
            <person name="Corre E."/>
            <person name="Pelletier E."/>
            <person name="Niang G."/>
            <person name="Scheremetjew M."/>
            <person name="Finn R."/>
            <person name="Kale V."/>
            <person name="Holt S."/>
            <person name="Cochrane G."/>
            <person name="Meng A."/>
            <person name="Brown T."/>
            <person name="Cohen L."/>
        </authorList>
    </citation>
    <scope>NUCLEOTIDE SEQUENCE</scope>
    <source>
        <strain evidence="3">Pop2</strain>
    </source>
</reference>
<accession>A0A7S1ZKU2</accession>
<feature type="coiled-coil region" evidence="1">
    <location>
        <begin position="245"/>
        <end position="272"/>
    </location>
</feature>
<dbReference type="Gene3D" id="1.25.40.20">
    <property type="entry name" value="Ankyrin repeat-containing domain"/>
    <property type="match status" value="1"/>
</dbReference>
<evidence type="ECO:0000313" key="3">
    <source>
        <dbReference type="EMBL" id="CAD9341490.1"/>
    </source>
</evidence>
<gene>
    <name evidence="3" type="ORF">DBRI1063_LOCUS16799</name>
</gene>
<name>A0A7S1ZKU2_9STRA</name>
<dbReference type="InterPro" id="IPR036770">
    <property type="entry name" value="Ankyrin_rpt-contain_sf"/>
</dbReference>
<evidence type="ECO:0000256" key="2">
    <source>
        <dbReference type="SAM" id="MobiDB-lite"/>
    </source>
</evidence>
<organism evidence="3">
    <name type="scientific">Ditylum brightwellii</name>
    <dbReference type="NCBI Taxonomy" id="49249"/>
    <lineage>
        <taxon>Eukaryota</taxon>
        <taxon>Sar</taxon>
        <taxon>Stramenopiles</taxon>
        <taxon>Ochrophyta</taxon>
        <taxon>Bacillariophyta</taxon>
        <taxon>Mediophyceae</taxon>
        <taxon>Lithodesmiophycidae</taxon>
        <taxon>Lithodesmiales</taxon>
        <taxon>Lithodesmiaceae</taxon>
        <taxon>Ditylum</taxon>
    </lineage>
</organism>
<sequence>MVYDSLHKSIIHRHWEEAAAYLATQSGKEMTKDVFKEDLPLHMACDRRAPESIILALLEANRQAASFRGKNGFFPLHIAAQRNLPPSTIVSLIRAYPEALDKVNRENNQPRDYPQRNQISKEALLRPTACWIEDVEKEDYLGRVARRRTQLRQKMVKLQCAITISKERRERTQKQFNDLEKRLHTEVEIAKKDVEKDKKLDEIEKTFRARMESINERVGVLEKELKTPYTEEEVMMKSLMKRSYMQAVQRQYEKLMKRSDEVRQDLAVIRQDLVVMKEKRKAIRHRREPSPTCRLQDISEKENRDGNKTSDDDDFGVGIREVLHTRSITEGIEIL</sequence>